<comment type="caution">
    <text evidence="2">The sequence shown here is derived from an EMBL/GenBank/DDBJ whole genome shotgun (WGS) entry which is preliminary data.</text>
</comment>
<organism evidence="2 3">
    <name type="scientific">Clostridium scindens (strain JCM 10418 / VPI 12708)</name>
    <dbReference type="NCBI Taxonomy" id="29347"/>
    <lineage>
        <taxon>Bacteria</taxon>
        <taxon>Bacillati</taxon>
        <taxon>Bacillota</taxon>
        <taxon>Clostridia</taxon>
        <taxon>Lachnospirales</taxon>
        <taxon>Lachnospiraceae</taxon>
    </lineage>
</organism>
<feature type="compositionally biased region" description="Basic and acidic residues" evidence="1">
    <location>
        <begin position="78"/>
        <end position="90"/>
    </location>
</feature>
<gene>
    <name evidence="2" type="ORF">FYJ37_08025</name>
</gene>
<dbReference type="EMBL" id="VUMB01000014">
    <property type="protein sequence ID" value="MSS40296.1"/>
    <property type="molecule type" value="Genomic_DNA"/>
</dbReference>
<accession>A0A844F6B6</accession>
<evidence type="ECO:0000313" key="3">
    <source>
        <dbReference type="Proteomes" id="UP000462363"/>
    </source>
</evidence>
<evidence type="ECO:0000313" key="2">
    <source>
        <dbReference type="EMBL" id="MSS40296.1"/>
    </source>
</evidence>
<name>A0A844F6B6_CLOSV</name>
<dbReference type="AlphaFoldDB" id="A0A844F6B6"/>
<dbReference type="Proteomes" id="UP000462363">
    <property type="component" value="Unassembled WGS sequence"/>
</dbReference>
<feature type="region of interest" description="Disordered" evidence="1">
    <location>
        <begin position="41"/>
        <end position="104"/>
    </location>
</feature>
<evidence type="ECO:0000256" key="1">
    <source>
        <dbReference type="SAM" id="MobiDB-lite"/>
    </source>
</evidence>
<reference evidence="2 3" key="1">
    <citation type="submission" date="2019-08" db="EMBL/GenBank/DDBJ databases">
        <title>In-depth cultivation of the pig gut microbiome towards novel bacterial diversity and tailored functional studies.</title>
        <authorList>
            <person name="Wylensek D."/>
            <person name="Hitch T.C.A."/>
            <person name="Clavel T."/>
        </authorList>
    </citation>
    <scope>NUCLEOTIDE SEQUENCE [LARGE SCALE GENOMIC DNA]</scope>
    <source>
        <strain evidence="2 3">BL-389-WT-3D</strain>
    </source>
</reference>
<protein>
    <submittedName>
        <fullName evidence="2">Uncharacterized protein</fullName>
    </submittedName>
</protein>
<proteinExistence type="predicted"/>
<dbReference type="RefSeq" id="WP_154322672.1">
    <property type="nucleotide sequence ID" value="NZ_CAMDTP010000007.1"/>
</dbReference>
<sequence>MAKWCKKLLGLAAIGTAVAGLIYYFKKNDTCEDDEFSEDFEDEDFDLDSDLKPVSDREYVPLTPSPNPEDGSGEEDKEVPKEEEAPKEEADASQAAKDDDEDDE</sequence>
<feature type="compositionally biased region" description="Basic and acidic residues" evidence="1">
    <location>
        <begin position="49"/>
        <end position="59"/>
    </location>
</feature>